<protein>
    <recommendedName>
        <fullName evidence="3">Phosphoribosyl-ATP pyrophosphohydrolase</fullName>
    </recommendedName>
</protein>
<evidence type="ECO:0000313" key="1">
    <source>
        <dbReference type="EMBL" id="TEB05660.1"/>
    </source>
</evidence>
<organism evidence="1 2">
    <name type="scientific">Pelotomaculum schinkii</name>
    <dbReference type="NCBI Taxonomy" id="78350"/>
    <lineage>
        <taxon>Bacteria</taxon>
        <taxon>Bacillati</taxon>
        <taxon>Bacillota</taxon>
        <taxon>Clostridia</taxon>
        <taxon>Eubacteriales</taxon>
        <taxon>Desulfotomaculaceae</taxon>
        <taxon>Pelotomaculum</taxon>
    </lineage>
</organism>
<keyword evidence="2" id="KW-1185">Reference proteome</keyword>
<name>A0A4Y7RAH4_9FIRM</name>
<dbReference type="InterPro" id="IPR038735">
    <property type="entry name" value="MSMEG_1276-like_NTP-PPase_dom"/>
</dbReference>
<dbReference type="AlphaFoldDB" id="A0A4Y7RAH4"/>
<reference evidence="1 2" key="1">
    <citation type="journal article" date="2018" name="Environ. Microbiol.">
        <title>Novel energy conservation strategies and behaviour of Pelotomaculum schinkii driving syntrophic propionate catabolism.</title>
        <authorList>
            <person name="Hidalgo-Ahumada C.A.P."/>
            <person name="Nobu M.K."/>
            <person name="Narihiro T."/>
            <person name="Tamaki H."/>
            <person name="Liu W.T."/>
            <person name="Kamagata Y."/>
            <person name="Stams A.J.M."/>
            <person name="Imachi H."/>
            <person name="Sousa D.Z."/>
        </authorList>
    </citation>
    <scope>NUCLEOTIDE SEQUENCE [LARGE SCALE GENOMIC DNA]</scope>
    <source>
        <strain evidence="1 2">HH</strain>
    </source>
</reference>
<accession>A0A4Y7RAH4</accession>
<dbReference type="Proteomes" id="UP000298324">
    <property type="component" value="Unassembled WGS sequence"/>
</dbReference>
<gene>
    <name evidence="1" type="ORF">Psch_02701</name>
</gene>
<dbReference type="CDD" id="cd11532">
    <property type="entry name" value="NTP-PPase_COG4997"/>
    <property type="match status" value="1"/>
</dbReference>
<sequence>MKTITYNKLVRDRIPEIIKKSGKRAVVESLTDKAYKEFLDQKLGEELQDYLASDSVDELADLVEVIYSILKYKGVEINDFHSLREKKAAERGAFEKRLLLKEVIED</sequence>
<evidence type="ECO:0000313" key="2">
    <source>
        <dbReference type="Proteomes" id="UP000298324"/>
    </source>
</evidence>
<comment type="caution">
    <text evidence="1">The sequence shown here is derived from an EMBL/GenBank/DDBJ whole genome shotgun (WGS) entry which is preliminary data.</text>
</comment>
<evidence type="ECO:0008006" key="3">
    <source>
        <dbReference type="Google" id="ProtNLM"/>
    </source>
</evidence>
<dbReference type="RefSeq" id="WP_190258423.1">
    <property type="nucleotide sequence ID" value="NZ_QFGA01000002.1"/>
</dbReference>
<dbReference type="EMBL" id="QFGA01000002">
    <property type="protein sequence ID" value="TEB05660.1"/>
    <property type="molecule type" value="Genomic_DNA"/>
</dbReference>
<proteinExistence type="predicted"/>